<comment type="caution">
    <text evidence="1">The sequence shown here is derived from an EMBL/GenBank/DDBJ whole genome shotgun (WGS) entry which is preliminary data.</text>
</comment>
<feature type="non-terminal residue" evidence="1">
    <location>
        <position position="1"/>
    </location>
</feature>
<dbReference type="EMBL" id="JAHRIO010010322">
    <property type="protein sequence ID" value="MEQ2161143.1"/>
    <property type="molecule type" value="Genomic_DNA"/>
</dbReference>
<sequence length="180" mass="20621">DLSLELEATFAHRQSVSNEAARLLHLMEVDCPGLRGQVLRTAVDNCQQVLDLMSQPGPKMVEAEVQAYRLERTTFAENLGSIRLQWLLLQRELDSQGDVRRIQEVSAALQELKKVRVHYEKQEKLLCDVIFSDEAESVRNACGDLYQQVKATSCQIQTFPDRIETMLTKYFKGLEWYGSL</sequence>
<accession>A0ABV0MRT2</accession>
<evidence type="ECO:0000313" key="1">
    <source>
        <dbReference type="EMBL" id="MEQ2161143.1"/>
    </source>
</evidence>
<protein>
    <submittedName>
        <fullName evidence="1">Uncharacterized protein</fullName>
    </submittedName>
</protein>
<keyword evidence="2" id="KW-1185">Reference proteome</keyword>
<dbReference type="Proteomes" id="UP001476798">
    <property type="component" value="Unassembled WGS sequence"/>
</dbReference>
<proteinExistence type="predicted"/>
<gene>
    <name evidence="1" type="ORF">GOODEAATRI_006718</name>
</gene>
<evidence type="ECO:0000313" key="2">
    <source>
        <dbReference type="Proteomes" id="UP001476798"/>
    </source>
</evidence>
<reference evidence="1 2" key="1">
    <citation type="submission" date="2021-06" db="EMBL/GenBank/DDBJ databases">
        <authorList>
            <person name="Palmer J.M."/>
        </authorList>
    </citation>
    <scope>NUCLEOTIDE SEQUENCE [LARGE SCALE GENOMIC DNA]</scope>
    <source>
        <strain evidence="1 2">GA_2019</strain>
        <tissue evidence="1">Muscle</tissue>
    </source>
</reference>
<organism evidence="1 2">
    <name type="scientific">Goodea atripinnis</name>
    <dbReference type="NCBI Taxonomy" id="208336"/>
    <lineage>
        <taxon>Eukaryota</taxon>
        <taxon>Metazoa</taxon>
        <taxon>Chordata</taxon>
        <taxon>Craniata</taxon>
        <taxon>Vertebrata</taxon>
        <taxon>Euteleostomi</taxon>
        <taxon>Actinopterygii</taxon>
        <taxon>Neopterygii</taxon>
        <taxon>Teleostei</taxon>
        <taxon>Neoteleostei</taxon>
        <taxon>Acanthomorphata</taxon>
        <taxon>Ovalentaria</taxon>
        <taxon>Atherinomorphae</taxon>
        <taxon>Cyprinodontiformes</taxon>
        <taxon>Goodeidae</taxon>
        <taxon>Goodea</taxon>
    </lineage>
</organism>
<name>A0ABV0MRT2_9TELE</name>